<proteinExistence type="predicted"/>
<dbReference type="InterPro" id="IPR009899">
    <property type="entry name" value="ArdA"/>
</dbReference>
<accession>A0ABX8Z6J4</accession>
<name>A0ABX8Z6J4_9NEIS</name>
<dbReference type="EMBL" id="CP081150">
    <property type="protein sequence ID" value="QZA78207.1"/>
    <property type="molecule type" value="Genomic_DNA"/>
</dbReference>
<gene>
    <name evidence="1" type="ORF">K4H28_01940</name>
</gene>
<dbReference type="RefSeq" id="WP_221006599.1">
    <property type="nucleotide sequence ID" value="NZ_CP081150.1"/>
</dbReference>
<protein>
    <submittedName>
        <fullName evidence="1">Antirestriction protein ArdA</fullName>
    </submittedName>
</protein>
<organism evidence="1 2">
    <name type="scientific">Deefgea tanakiae</name>
    <dbReference type="NCBI Taxonomy" id="2865840"/>
    <lineage>
        <taxon>Bacteria</taxon>
        <taxon>Pseudomonadati</taxon>
        <taxon>Pseudomonadota</taxon>
        <taxon>Betaproteobacteria</taxon>
        <taxon>Neisseriales</taxon>
        <taxon>Chitinibacteraceae</taxon>
        <taxon>Deefgea</taxon>
    </lineage>
</organism>
<evidence type="ECO:0000313" key="2">
    <source>
        <dbReference type="Proteomes" id="UP000825679"/>
    </source>
</evidence>
<dbReference type="Pfam" id="PF07275">
    <property type="entry name" value="ArdA"/>
    <property type="match status" value="1"/>
</dbReference>
<reference evidence="1 2" key="1">
    <citation type="submission" date="2021-08" db="EMBL/GenBank/DDBJ databases">
        <title>complete genome sequencing of Deefgea sp. D25.</title>
        <authorList>
            <person name="Bae J.-W."/>
            <person name="Gim D.-H."/>
        </authorList>
    </citation>
    <scope>NUCLEOTIDE SEQUENCE [LARGE SCALE GENOMIC DNA]</scope>
    <source>
        <strain evidence="1 2">D25</strain>
    </source>
</reference>
<evidence type="ECO:0000313" key="1">
    <source>
        <dbReference type="EMBL" id="QZA78207.1"/>
    </source>
</evidence>
<dbReference type="Gene3D" id="1.10.10.1190">
    <property type="entry name" value="Antirestriction protein ArdA, domain 3"/>
    <property type="match status" value="1"/>
</dbReference>
<dbReference type="Proteomes" id="UP000825679">
    <property type="component" value="Chromosome"/>
</dbReference>
<sequence length="217" mass="24059">MGKLNKMAGISSAITYFSPTKLAPPVPHMGARRTKREQQFSISQRASDMTTTFFAQPYNTSAVGFYFSSTAEFAAKSASHIDCYGNTVEEYEIQLNEADDAELINALQLDQSSVAQYFDEIEDMSASEKVALFYLVHEANYCLNDAIAKIDEVCITTCSLKDAAAELFDECYLTSIPDAVRNYIDYDSLARDCELNGDLAEFRFGSDTYTVTNASCI</sequence>
<keyword evidence="2" id="KW-1185">Reference proteome</keyword>
<dbReference type="InterPro" id="IPR041893">
    <property type="entry name" value="ArdA_dom3"/>
</dbReference>